<gene>
    <name evidence="10" type="ORF">ACFPCZ_14310</name>
</gene>
<dbReference type="RefSeq" id="WP_344146022.1">
    <property type="nucleotide sequence ID" value="NZ_BAAAQI010000016.1"/>
</dbReference>
<dbReference type="CDD" id="cd06261">
    <property type="entry name" value="TM_PBP2"/>
    <property type="match status" value="1"/>
</dbReference>
<evidence type="ECO:0000256" key="7">
    <source>
        <dbReference type="RuleBase" id="RU363032"/>
    </source>
</evidence>
<evidence type="ECO:0000259" key="9">
    <source>
        <dbReference type="PROSITE" id="PS50928"/>
    </source>
</evidence>
<dbReference type="InterPro" id="IPR035906">
    <property type="entry name" value="MetI-like_sf"/>
</dbReference>
<evidence type="ECO:0000256" key="4">
    <source>
        <dbReference type="ARBA" id="ARBA00022692"/>
    </source>
</evidence>
<feature type="transmembrane region" description="Helical" evidence="7">
    <location>
        <begin position="127"/>
        <end position="147"/>
    </location>
</feature>
<accession>A0ABV9SKP8</accession>
<feature type="transmembrane region" description="Helical" evidence="7">
    <location>
        <begin position="36"/>
        <end position="62"/>
    </location>
</feature>
<dbReference type="PROSITE" id="PS50928">
    <property type="entry name" value="ABC_TM1"/>
    <property type="match status" value="1"/>
</dbReference>
<dbReference type="Proteomes" id="UP001595858">
    <property type="component" value="Unassembled WGS sequence"/>
</dbReference>
<dbReference type="Gene3D" id="1.10.3720.10">
    <property type="entry name" value="MetI-like"/>
    <property type="match status" value="1"/>
</dbReference>
<keyword evidence="2 7" id="KW-0813">Transport</keyword>
<comment type="subcellular location">
    <subcellularLocation>
        <location evidence="1 7">Cell membrane</location>
        <topology evidence="1 7">Multi-pass membrane protein</topology>
    </subcellularLocation>
</comment>
<organism evidence="10 11">
    <name type="scientific">Streptomonospora arabica</name>
    <dbReference type="NCBI Taxonomy" id="412417"/>
    <lineage>
        <taxon>Bacteria</taxon>
        <taxon>Bacillati</taxon>
        <taxon>Actinomycetota</taxon>
        <taxon>Actinomycetes</taxon>
        <taxon>Streptosporangiales</taxon>
        <taxon>Nocardiopsidaceae</taxon>
        <taxon>Streptomonospora</taxon>
    </lineage>
</organism>
<feature type="transmembrane region" description="Helical" evidence="7">
    <location>
        <begin position="92"/>
        <end position="115"/>
    </location>
</feature>
<comment type="similarity">
    <text evidence="7">Belongs to the binding-protein-dependent transport system permease family.</text>
</comment>
<keyword evidence="6 7" id="KW-0472">Membrane</keyword>
<dbReference type="InterPro" id="IPR000515">
    <property type="entry name" value="MetI-like"/>
</dbReference>
<keyword evidence="11" id="KW-1185">Reference proteome</keyword>
<feature type="transmembrane region" description="Helical" evidence="7">
    <location>
        <begin position="179"/>
        <end position="204"/>
    </location>
</feature>
<dbReference type="EMBL" id="JBHSIY010000010">
    <property type="protein sequence ID" value="MFC4867809.1"/>
    <property type="molecule type" value="Genomic_DNA"/>
</dbReference>
<feature type="domain" description="ABC transmembrane type-1" evidence="9">
    <location>
        <begin position="93"/>
        <end position="306"/>
    </location>
</feature>
<feature type="region of interest" description="Disordered" evidence="8">
    <location>
        <begin position="1"/>
        <end position="24"/>
    </location>
</feature>
<evidence type="ECO:0000256" key="2">
    <source>
        <dbReference type="ARBA" id="ARBA00022448"/>
    </source>
</evidence>
<evidence type="ECO:0000313" key="11">
    <source>
        <dbReference type="Proteomes" id="UP001595858"/>
    </source>
</evidence>
<proteinExistence type="inferred from homology"/>
<keyword evidence="3" id="KW-1003">Cell membrane</keyword>
<keyword evidence="4 7" id="KW-0812">Transmembrane</keyword>
<dbReference type="InterPro" id="IPR051393">
    <property type="entry name" value="ABC_transporter_permease"/>
</dbReference>
<keyword evidence="5 7" id="KW-1133">Transmembrane helix</keyword>
<evidence type="ECO:0000256" key="5">
    <source>
        <dbReference type="ARBA" id="ARBA00022989"/>
    </source>
</evidence>
<evidence type="ECO:0000256" key="8">
    <source>
        <dbReference type="SAM" id="MobiDB-lite"/>
    </source>
</evidence>
<feature type="transmembrane region" description="Helical" evidence="7">
    <location>
        <begin position="285"/>
        <end position="305"/>
    </location>
</feature>
<reference evidence="11" key="1">
    <citation type="journal article" date="2019" name="Int. J. Syst. Evol. Microbiol.">
        <title>The Global Catalogue of Microorganisms (GCM) 10K type strain sequencing project: providing services to taxonomists for standard genome sequencing and annotation.</title>
        <authorList>
            <consortium name="The Broad Institute Genomics Platform"/>
            <consortium name="The Broad Institute Genome Sequencing Center for Infectious Disease"/>
            <person name="Wu L."/>
            <person name="Ma J."/>
        </authorList>
    </citation>
    <scope>NUCLEOTIDE SEQUENCE [LARGE SCALE GENOMIC DNA]</scope>
    <source>
        <strain evidence="11">CGMCC 4.7304</strain>
    </source>
</reference>
<sequence>MTRHVHPAPAPAASPPVKLAPARASRRPPPVGRVPWYFLMPALLFYAFVLLVPSGQGAVYAFTDWDGLSRDFSFVGLANFRELLDDDAARGAVVNTVLIAFAVTLVQNAVGLLLALGVDSLIKTRNVLRILFFAPAVMTPVVTSYLWRYLYAPNGAINSTLEGLGLGALTQNWLGDPDLAIWSVIATVIWQFSGYSMVIFLAGLQGVPRELREAAAVDGAGPARRFWYVIRPLLLPALTINLMLSMINSLKMFDQVWVLTGGGPGQATETMSTLIYRNAFQFGEYAYSTAVALVLTALVAVISVVQYRAMARQERAAR</sequence>
<name>A0ABV9SKP8_9ACTN</name>
<protein>
    <submittedName>
        <fullName evidence="10">Carbohydrate ABC transporter permease</fullName>
    </submittedName>
</protein>
<evidence type="ECO:0000256" key="6">
    <source>
        <dbReference type="ARBA" id="ARBA00023136"/>
    </source>
</evidence>
<evidence type="ECO:0000256" key="3">
    <source>
        <dbReference type="ARBA" id="ARBA00022475"/>
    </source>
</evidence>
<dbReference type="SUPFAM" id="SSF161098">
    <property type="entry name" value="MetI-like"/>
    <property type="match status" value="1"/>
</dbReference>
<dbReference type="PANTHER" id="PTHR30193:SF37">
    <property type="entry name" value="INNER MEMBRANE ABC TRANSPORTER PERMEASE PROTEIN YCJO"/>
    <property type="match status" value="1"/>
</dbReference>
<comment type="caution">
    <text evidence="10">The sequence shown here is derived from an EMBL/GenBank/DDBJ whole genome shotgun (WGS) entry which is preliminary data.</text>
</comment>
<evidence type="ECO:0000313" key="10">
    <source>
        <dbReference type="EMBL" id="MFC4867809.1"/>
    </source>
</evidence>
<evidence type="ECO:0000256" key="1">
    <source>
        <dbReference type="ARBA" id="ARBA00004651"/>
    </source>
</evidence>
<feature type="transmembrane region" description="Helical" evidence="7">
    <location>
        <begin position="225"/>
        <end position="247"/>
    </location>
</feature>
<dbReference type="PANTHER" id="PTHR30193">
    <property type="entry name" value="ABC TRANSPORTER PERMEASE PROTEIN"/>
    <property type="match status" value="1"/>
</dbReference>
<dbReference type="Pfam" id="PF00528">
    <property type="entry name" value="BPD_transp_1"/>
    <property type="match status" value="1"/>
</dbReference>